<comment type="caution">
    <text evidence="3">The sequence shown here is derived from an EMBL/GenBank/DDBJ whole genome shotgun (WGS) entry which is preliminary data.</text>
</comment>
<proteinExistence type="predicted"/>
<organism evidence="3 4">
    <name type="scientific">Vineibacter terrae</name>
    <dbReference type="NCBI Taxonomy" id="2586908"/>
    <lineage>
        <taxon>Bacteria</taxon>
        <taxon>Pseudomonadati</taxon>
        <taxon>Pseudomonadota</taxon>
        <taxon>Alphaproteobacteria</taxon>
        <taxon>Hyphomicrobiales</taxon>
        <taxon>Vineibacter</taxon>
    </lineage>
</organism>
<dbReference type="AlphaFoldDB" id="A0A5C8PM23"/>
<feature type="region of interest" description="Disordered" evidence="2">
    <location>
        <begin position="1"/>
        <end position="22"/>
    </location>
</feature>
<dbReference type="Proteomes" id="UP000321638">
    <property type="component" value="Unassembled WGS sequence"/>
</dbReference>
<dbReference type="Gene3D" id="3.40.50.10540">
    <property type="entry name" value="Crotonobetainyl-coa:carnitine coa-transferase, domain 1"/>
    <property type="match status" value="1"/>
</dbReference>
<dbReference type="InterPro" id="IPR003673">
    <property type="entry name" value="CoA-Trfase_fam_III"/>
</dbReference>
<dbReference type="Pfam" id="PF02515">
    <property type="entry name" value="CoA_transf_3"/>
    <property type="match status" value="1"/>
</dbReference>
<evidence type="ECO:0000256" key="1">
    <source>
        <dbReference type="ARBA" id="ARBA00022679"/>
    </source>
</evidence>
<evidence type="ECO:0000313" key="4">
    <source>
        <dbReference type="Proteomes" id="UP000321638"/>
    </source>
</evidence>
<gene>
    <name evidence="3" type="ORF">FHP25_14000</name>
</gene>
<keyword evidence="1 3" id="KW-0808">Transferase</keyword>
<protein>
    <submittedName>
        <fullName evidence="3">CoA transferase</fullName>
    </submittedName>
</protein>
<evidence type="ECO:0000256" key="2">
    <source>
        <dbReference type="SAM" id="MobiDB-lite"/>
    </source>
</evidence>
<dbReference type="OrthoDB" id="9781472at2"/>
<dbReference type="InterPro" id="IPR023606">
    <property type="entry name" value="CoA-Trfase_III_dom_1_sf"/>
</dbReference>
<dbReference type="GO" id="GO:0008410">
    <property type="term" value="F:CoA-transferase activity"/>
    <property type="evidence" value="ECO:0007669"/>
    <property type="project" value="TreeGrafter"/>
</dbReference>
<dbReference type="RefSeq" id="WP_147847568.1">
    <property type="nucleotide sequence ID" value="NZ_VDUZ01000014.1"/>
</dbReference>
<dbReference type="PANTHER" id="PTHR48207:SF4">
    <property type="entry name" value="BLL6097 PROTEIN"/>
    <property type="match status" value="1"/>
</dbReference>
<dbReference type="EMBL" id="VDUZ01000014">
    <property type="protein sequence ID" value="TXL75353.1"/>
    <property type="molecule type" value="Genomic_DNA"/>
</dbReference>
<evidence type="ECO:0000313" key="3">
    <source>
        <dbReference type="EMBL" id="TXL75353.1"/>
    </source>
</evidence>
<name>A0A5C8PM23_9HYPH</name>
<dbReference type="PANTHER" id="PTHR48207">
    <property type="entry name" value="SUCCINATE--HYDROXYMETHYLGLUTARATE COA-TRANSFERASE"/>
    <property type="match status" value="1"/>
</dbReference>
<dbReference type="InterPro" id="IPR044855">
    <property type="entry name" value="CoA-Trfase_III_dom3_sf"/>
</dbReference>
<dbReference type="Gene3D" id="3.30.1540.10">
    <property type="entry name" value="formyl-coa transferase, domain 3"/>
    <property type="match status" value="1"/>
</dbReference>
<accession>A0A5C8PM23</accession>
<reference evidence="3 4" key="1">
    <citation type="submission" date="2019-06" db="EMBL/GenBank/DDBJ databases">
        <title>New taxonomy in bacterial strain CC-CFT640, isolated from vineyard.</title>
        <authorList>
            <person name="Lin S.-Y."/>
            <person name="Tsai C.-F."/>
            <person name="Young C.-C."/>
        </authorList>
    </citation>
    <scope>NUCLEOTIDE SEQUENCE [LARGE SCALE GENOMIC DNA]</scope>
    <source>
        <strain evidence="3 4">CC-CFT640</strain>
    </source>
</reference>
<dbReference type="InterPro" id="IPR050483">
    <property type="entry name" value="CoA-transferase_III_domain"/>
</dbReference>
<keyword evidence="4" id="KW-1185">Reference proteome</keyword>
<sequence>MDQRSDRPHLPPPRQRPEGAQTPLMDIRVVDFTHFIAGPYCTMILADFGAEVIKIESAGEGDAFRQYPPVVGGEGAPYLWTNRNKASVALDLKTAAGRDVALALIEKADVVVENFSTGVMERLGLNYATVSRRKPDVVYCSISAYGRSGPYAERIGFDPIAQAESGFMSMNGFPDQEGVRAGPSIMDMSTAMMSANAILAALMARQRTGKGQLIETTLIETAVNMLGNFHMAYLMTGTSPTRFGNTQTTACPVGAFETMDGPIYLACANDRTFRRLMTVLDRADLADHPDYATSRDRRDNRQPLLALITALLRADKRETWLARMHAAGVPAGAIRTVGEALDSSEVRQHGLLSSIAHPTLGSVPNVGLPIRFSETPIAAPVAAPLLGAQTHDVLARVLGYDATRIAALTQAGALGAGAKKTP</sequence>
<dbReference type="SUPFAM" id="SSF89796">
    <property type="entry name" value="CoA-transferase family III (CaiB/BaiF)"/>
    <property type="match status" value="1"/>
</dbReference>